<dbReference type="InterPro" id="IPR006842">
    <property type="entry name" value="Transposase_31"/>
</dbReference>
<dbReference type="RefSeq" id="WP_329408944.1">
    <property type="nucleotide sequence ID" value="NZ_CP109441.1"/>
</dbReference>
<dbReference type="InterPro" id="IPR051699">
    <property type="entry name" value="Rpn/YhgA-like_nuclease"/>
</dbReference>
<name>A0ABZ1YQP1_9NOCA</name>
<evidence type="ECO:0000256" key="1">
    <source>
        <dbReference type="ARBA" id="ARBA00009787"/>
    </source>
</evidence>
<dbReference type="EMBL" id="CP109441">
    <property type="protein sequence ID" value="WUV45569.1"/>
    <property type="molecule type" value="Genomic_DNA"/>
</dbReference>
<dbReference type="PANTHER" id="PTHR34611">
    <property type="match status" value="1"/>
</dbReference>
<accession>A0ABZ1YQP1</accession>
<keyword evidence="4" id="KW-1185">Reference proteome</keyword>
<dbReference type="Pfam" id="PF04754">
    <property type="entry name" value="Transposase_31"/>
    <property type="match status" value="1"/>
</dbReference>
<evidence type="ECO:0000259" key="2">
    <source>
        <dbReference type="Pfam" id="PF04754"/>
    </source>
</evidence>
<proteinExistence type="inferred from homology"/>
<reference evidence="3" key="1">
    <citation type="submission" date="2022-10" db="EMBL/GenBank/DDBJ databases">
        <title>The complete genomes of actinobacterial strains from the NBC collection.</title>
        <authorList>
            <person name="Joergensen T.S."/>
            <person name="Alvarez Arevalo M."/>
            <person name="Sterndorff E.B."/>
            <person name="Faurdal D."/>
            <person name="Vuksanovic O."/>
            <person name="Mourched A.-S."/>
            <person name="Charusanti P."/>
            <person name="Shaw S."/>
            <person name="Blin K."/>
            <person name="Weber T."/>
        </authorList>
    </citation>
    <scope>NUCLEOTIDE SEQUENCE</scope>
    <source>
        <strain evidence="3">NBC_01482</strain>
    </source>
</reference>
<gene>
    <name evidence="3" type="ORF">OG563_41795</name>
</gene>
<comment type="similarity">
    <text evidence="1">Belongs to the Rpn/YhgA-like nuclease family.</text>
</comment>
<dbReference type="InterPro" id="IPR010106">
    <property type="entry name" value="RpnA"/>
</dbReference>
<dbReference type="NCBIfam" id="TIGR01784">
    <property type="entry name" value="T_den_put_tspse"/>
    <property type="match status" value="1"/>
</dbReference>
<evidence type="ECO:0000313" key="4">
    <source>
        <dbReference type="Proteomes" id="UP001432062"/>
    </source>
</evidence>
<protein>
    <submittedName>
        <fullName evidence="3">Rpn family recombination-promoting nuclease/putative transposase</fullName>
    </submittedName>
</protein>
<evidence type="ECO:0000313" key="3">
    <source>
        <dbReference type="EMBL" id="WUV45569.1"/>
    </source>
</evidence>
<sequence length="325" mass="36033">MAANPSNPHDAYFRNVLGRPAEAASELRLVLPKEIVARLDWATLEVQSGTFVSDELRSRQSDLLFRTRLDGRDAFVYILLEHQSRSDNLMPFRMLEYVVNIWSHYLRSQPDARLLPPIIPVVVHVGPNGYRWTAPMDVADLIDADVDARAALGDYLPRMRYVLDDVNAVDLLVLLRRPMTPAAKVMLCLQKIVSGNPDLVAQLLLLRPELRAIIAGPGGKQAFRAIVKYILFVGDIDADDLDPLTDQLGPEAKEVIVTTADKLRAEGEARGEARGRAATLIELLTLKFGRLPASVEQAIWDGGLEQLKVWSARVLTASSLDDVLA</sequence>
<feature type="domain" description="Transposase (putative) YhgA-like" evidence="2">
    <location>
        <begin position="7"/>
        <end position="202"/>
    </location>
</feature>
<dbReference type="PANTHER" id="PTHR34611:SF2">
    <property type="entry name" value="INACTIVE RECOMBINATION-PROMOTING NUCLEASE-LIKE PROTEIN RPNE-RELATED"/>
    <property type="match status" value="1"/>
</dbReference>
<organism evidence="3 4">
    <name type="scientific">Nocardia vinacea</name>
    <dbReference type="NCBI Taxonomy" id="96468"/>
    <lineage>
        <taxon>Bacteria</taxon>
        <taxon>Bacillati</taxon>
        <taxon>Actinomycetota</taxon>
        <taxon>Actinomycetes</taxon>
        <taxon>Mycobacteriales</taxon>
        <taxon>Nocardiaceae</taxon>
        <taxon>Nocardia</taxon>
    </lineage>
</organism>
<dbReference type="Proteomes" id="UP001432062">
    <property type="component" value="Chromosome"/>
</dbReference>